<dbReference type="KEGG" id="scn:Solca_1626"/>
<dbReference type="Gene3D" id="1.25.40.10">
    <property type="entry name" value="Tetratricopeptide repeat domain"/>
    <property type="match status" value="1"/>
</dbReference>
<keyword evidence="6" id="KW-1185">Reference proteome</keyword>
<dbReference type="InterPro" id="IPR011990">
    <property type="entry name" value="TPR-like_helical_dom_sf"/>
</dbReference>
<dbReference type="Pfam" id="PF16561">
    <property type="entry name" value="AMPK1_CBM"/>
    <property type="match status" value="1"/>
</dbReference>
<evidence type="ECO:0000256" key="2">
    <source>
        <dbReference type="SAM" id="SignalP"/>
    </source>
</evidence>
<dbReference type="PROSITE" id="PS50005">
    <property type="entry name" value="TPR"/>
    <property type="match status" value="1"/>
</dbReference>
<proteinExistence type="predicted"/>
<evidence type="ECO:0000259" key="4">
    <source>
        <dbReference type="Pfam" id="PF16561"/>
    </source>
</evidence>
<dbReference type="PROSITE" id="PS51257">
    <property type="entry name" value="PROKAR_LIPOPROTEIN"/>
    <property type="match status" value="1"/>
</dbReference>
<dbReference type="InterPro" id="IPR013783">
    <property type="entry name" value="Ig-like_fold"/>
</dbReference>
<dbReference type="InterPro" id="IPR014756">
    <property type="entry name" value="Ig_E-set"/>
</dbReference>
<gene>
    <name evidence="5" type="ordered locus">Solca_1626</name>
</gene>
<dbReference type="eggNOG" id="COG3049">
    <property type="taxonomic scope" value="Bacteria"/>
</dbReference>
<dbReference type="Proteomes" id="UP000007590">
    <property type="component" value="Chromosome"/>
</dbReference>
<dbReference type="SUPFAM" id="SSF81296">
    <property type="entry name" value="E set domains"/>
    <property type="match status" value="1"/>
</dbReference>
<dbReference type="SUPFAM" id="SSF56235">
    <property type="entry name" value="N-terminal nucleophile aminohydrolases (Ntn hydrolases)"/>
    <property type="match status" value="1"/>
</dbReference>
<keyword evidence="1" id="KW-0802">TPR repeat</keyword>
<dbReference type="HOGENOM" id="CLU_591514_0_0_10"/>
<dbReference type="OrthoDB" id="738883at2"/>
<dbReference type="eggNOG" id="COG0457">
    <property type="taxonomic scope" value="Bacteria"/>
</dbReference>
<sequence>MKKILLILLTSFFSQVTPSAACTIFIACNKQSVLVGNNEDYTPTVQTFLWVRPQQQNTNGYVFWGFEEQYPEGGMNDKGLFYDVAVLPQKAELIKDPKKADFEGYIVEKVLRECSTVEDVIKLVSKYNLTWYEKAQILVADKFGDYAIINASYIIRPTDKKFTLTNYNLANPANKDFKCWRRNTANQLLNNNPCTVDLFTKILENTAQHETDNATLYSQICDLRSNTIYLYQRGNFSQVKKIDLPELLKAGKQVIEINDLFPKRITDELITIYKKDGITKTIEFYQGKRRADIGYTFTENDIEQLGYQLLDSNKVADAISLLTVNLQYYPNSEKANAALANAYLKDGNKVEANKCYKKALDINPASFYPGLFGQSDSITFRIKGMQGADKIALVGTFNNYDPKANLFTRTKDGWSCTIKIPPGEYAYKFNIDDTFWIQDPANQLHVKPTEWWDSYLKVE</sequence>
<dbReference type="InterPro" id="IPR005079">
    <property type="entry name" value="Peptidase_C45_hydrolase"/>
</dbReference>
<dbReference type="Gene3D" id="3.60.60.10">
    <property type="entry name" value="Penicillin V Acylase, Chain A"/>
    <property type="match status" value="1"/>
</dbReference>
<evidence type="ECO:0000259" key="3">
    <source>
        <dbReference type="Pfam" id="PF03417"/>
    </source>
</evidence>
<protein>
    <submittedName>
        <fullName evidence="5">Penicillin V acylase-like amidase</fullName>
    </submittedName>
</protein>
<feature type="chain" id="PRO_5003615368" evidence="2">
    <location>
        <begin position="21"/>
        <end position="459"/>
    </location>
</feature>
<dbReference type="InterPro" id="IPR019734">
    <property type="entry name" value="TPR_rpt"/>
</dbReference>
<name>H8KVS0_SOLCM</name>
<dbReference type="SUPFAM" id="SSF48452">
    <property type="entry name" value="TPR-like"/>
    <property type="match status" value="1"/>
</dbReference>
<accession>H8KVS0</accession>
<dbReference type="EMBL" id="CP003349">
    <property type="protein sequence ID" value="AFD06693.1"/>
    <property type="molecule type" value="Genomic_DNA"/>
</dbReference>
<feature type="domain" description="Peptidase C45 hydrolase" evidence="3">
    <location>
        <begin position="31"/>
        <end position="154"/>
    </location>
</feature>
<dbReference type="STRING" id="929556.Solca_1626"/>
<dbReference type="InterPro" id="IPR032640">
    <property type="entry name" value="AMPK1_CBM"/>
</dbReference>
<dbReference type="InterPro" id="IPR029055">
    <property type="entry name" value="Ntn_hydrolases_N"/>
</dbReference>
<feature type="domain" description="AMP-activated protein kinase glycogen-binding" evidence="4">
    <location>
        <begin position="382"/>
        <end position="442"/>
    </location>
</feature>
<evidence type="ECO:0000313" key="5">
    <source>
        <dbReference type="EMBL" id="AFD06693.1"/>
    </source>
</evidence>
<keyword evidence="2" id="KW-0732">Signal</keyword>
<dbReference type="Gene3D" id="2.60.40.10">
    <property type="entry name" value="Immunoglobulins"/>
    <property type="match status" value="1"/>
</dbReference>
<reference evidence="5" key="1">
    <citation type="submission" date="2012-02" db="EMBL/GenBank/DDBJ databases">
        <title>The complete genome of Solitalea canadensis DSM 3403.</title>
        <authorList>
            <consortium name="US DOE Joint Genome Institute (JGI-PGF)"/>
            <person name="Lucas S."/>
            <person name="Copeland A."/>
            <person name="Lapidus A."/>
            <person name="Glavina del Rio T."/>
            <person name="Dalin E."/>
            <person name="Tice H."/>
            <person name="Bruce D."/>
            <person name="Goodwin L."/>
            <person name="Pitluck S."/>
            <person name="Peters L."/>
            <person name="Ovchinnikova G."/>
            <person name="Lu M."/>
            <person name="Kyrpides N."/>
            <person name="Mavromatis K."/>
            <person name="Ivanova N."/>
            <person name="Brettin T."/>
            <person name="Detter J.C."/>
            <person name="Han C."/>
            <person name="Larimer F."/>
            <person name="Land M."/>
            <person name="Hauser L."/>
            <person name="Markowitz V."/>
            <person name="Cheng J.-F."/>
            <person name="Hugenholtz P."/>
            <person name="Woyke T."/>
            <person name="Wu D."/>
            <person name="Spring S."/>
            <person name="Schroeder M."/>
            <person name="Kopitz M."/>
            <person name="Brambilla E."/>
            <person name="Klenk H.-P."/>
            <person name="Eisen J.A."/>
        </authorList>
    </citation>
    <scope>NUCLEOTIDE SEQUENCE</scope>
    <source>
        <strain evidence="5">DSM 3403</strain>
    </source>
</reference>
<feature type="signal peptide" evidence="2">
    <location>
        <begin position="1"/>
        <end position="20"/>
    </location>
</feature>
<dbReference type="Pfam" id="PF03417">
    <property type="entry name" value="AAT"/>
    <property type="match status" value="1"/>
</dbReference>
<dbReference type="RefSeq" id="WP_014679920.1">
    <property type="nucleotide sequence ID" value="NC_017770.1"/>
</dbReference>
<feature type="repeat" description="TPR" evidence="1">
    <location>
        <begin position="333"/>
        <end position="366"/>
    </location>
</feature>
<organism evidence="5 6">
    <name type="scientific">Solitalea canadensis (strain ATCC 29591 / DSM 3403 / JCM 21819 / LMG 8368 / NBRC 15130 / NCIMB 12057 / USAM 9D)</name>
    <name type="common">Flexibacter canadensis</name>
    <dbReference type="NCBI Taxonomy" id="929556"/>
    <lineage>
        <taxon>Bacteria</taxon>
        <taxon>Pseudomonadati</taxon>
        <taxon>Bacteroidota</taxon>
        <taxon>Sphingobacteriia</taxon>
        <taxon>Sphingobacteriales</taxon>
        <taxon>Sphingobacteriaceae</taxon>
        <taxon>Solitalea</taxon>
    </lineage>
</organism>
<evidence type="ECO:0000256" key="1">
    <source>
        <dbReference type="PROSITE-ProRule" id="PRU00339"/>
    </source>
</evidence>
<evidence type="ECO:0000313" key="6">
    <source>
        <dbReference type="Proteomes" id="UP000007590"/>
    </source>
</evidence>
<dbReference type="AlphaFoldDB" id="H8KVS0"/>